<dbReference type="EMBL" id="JAAMFK010000002">
    <property type="protein sequence ID" value="MBS9338383.1"/>
    <property type="molecule type" value="Genomic_DNA"/>
</dbReference>
<gene>
    <name evidence="1" type="ORF">G6R29_01870</name>
</gene>
<dbReference type="InterPro" id="IPR011855">
    <property type="entry name" value="Phgtail_TP901_1"/>
</dbReference>
<dbReference type="PRINTS" id="PR01997">
    <property type="entry name" value="MTP2FAMILY"/>
</dbReference>
<dbReference type="InterPro" id="IPR022345">
    <property type="entry name" value="Phage_69_Orf23_MTP"/>
</dbReference>
<evidence type="ECO:0000313" key="1">
    <source>
        <dbReference type="EMBL" id="MBS9338383.1"/>
    </source>
</evidence>
<reference evidence="1 2" key="1">
    <citation type="submission" date="2020-02" db="EMBL/GenBank/DDBJ databases">
        <title>Fructobacillus sp. isolated from paper mulberry of Taiwan.</title>
        <authorList>
            <person name="Lin S.-T."/>
        </authorList>
    </citation>
    <scope>NUCLEOTIDE SEQUENCE [LARGE SCALE GENOMIC DNA]</scope>
    <source>
        <strain evidence="1 2">M2-14</strain>
    </source>
</reference>
<accession>A0ABS5QYV5</accession>
<dbReference type="NCBIfam" id="TIGR02126">
    <property type="entry name" value="phgtail_TP901_1"/>
    <property type="match status" value="1"/>
</dbReference>
<protein>
    <submittedName>
        <fullName evidence="1">Phage major tail protein, TP901-1 family</fullName>
    </submittedName>
</protein>
<dbReference type="Pfam" id="PF06199">
    <property type="entry name" value="Phage_tail_2"/>
    <property type="match status" value="1"/>
</dbReference>
<dbReference type="RefSeq" id="WP_213808668.1">
    <property type="nucleotide sequence ID" value="NZ_JAAMFK010000002.1"/>
</dbReference>
<sequence length="182" mass="19494">MADLKTMSGGKALVFARIEEDKANASGVMVAYQTTYSYKRSKDSKTEDTKTGKVLKGGSVEATFSLELLASKQEIVTKLDNAFNDGKNVQFWIVYTDTPGTKTGTYVARSMTAVMTSVEETGDSDNSVSLKIEASVEGGYAASGEVQLNLDDDKDKGVQFIQLGKVTENETSNSSSAPTPTK</sequence>
<proteinExistence type="predicted"/>
<evidence type="ECO:0000313" key="2">
    <source>
        <dbReference type="Proteomes" id="UP001519504"/>
    </source>
</evidence>
<organism evidence="1 2">
    <name type="scientific">Fructobacillus broussonetiae</name>
    <dbReference type="NCBI Taxonomy" id="2713173"/>
    <lineage>
        <taxon>Bacteria</taxon>
        <taxon>Bacillati</taxon>
        <taxon>Bacillota</taxon>
        <taxon>Bacilli</taxon>
        <taxon>Lactobacillales</taxon>
        <taxon>Lactobacillaceae</taxon>
        <taxon>Fructobacillus</taxon>
    </lineage>
</organism>
<dbReference type="Proteomes" id="UP001519504">
    <property type="component" value="Unassembled WGS sequence"/>
</dbReference>
<keyword evidence="2" id="KW-1185">Reference proteome</keyword>
<name>A0ABS5QYV5_9LACO</name>
<comment type="caution">
    <text evidence="1">The sequence shown here is derived from an EMBL/GenBank/DDBJ whole genome shotgun (WGS) entry which is preliminary data.</text>
</comment>